<dbReference type="PANTHER" id="PTHR46825:SF9">
    <property type="entry name" value="BETA-LACTAMASE-RELATED DOMAIN-CONTAINING PROTEIN"/>
    <property type="match status" value="1"/>
</dbReference>
<sequence>MNKQIFLILVASVLSSTVSGQKINDFFSTLSKNDLFNGSVLISKSEEITFSKTYGFSNFEKKEKITDKSQFPIASVSKTFTATAILQLKQKGKLKLDDPVQKYLQDFPYPNITIRHLLSNTSGLAEYYHLFDNVIKEQPEKNISNADIIPVFIQNKTPLSFLPGSKWEYSNVNFCLAALIVEKISGISFRDYLEKNIFKPAKMNDSFLPENRKIKVPNQVELYSYPNMYSTNFVNIKDQKESFLIFEKSNFYGNGGIISTALDLQKYENALFKYQLLDKKELEEALTPTKLNDGKIASYRYGEKEIAYGLGWEMYTDESNGKLVFHDGSITGLSSILIHNIDKNQTVVLLSNTASPIFAVSNAVLQLINDKPYVVPVQNLSRVYGSLLENGSKEKANQLIEEYLKNPGSYEATERDFNRLGYQFLRLQKKENSLETFASAALIFPKSANIYDSYGEALLQCGKKEDAIKMYQKSVELNPDNENGKKVLKELL</sequence>
<dbReference type="InterPro" id="IPR012338">
    <property type="entry name" value="Beta-lactam/transpept-like"/>
</dbReference>
<dbReference type="Proteomes" id="UP000319700">
    <property type="component" value="Unassembled WGS sequence"/>
</dbReference>
<accession>A0A502ES51</accession>
<name>A0A502ES51_9FLAO</name>
<evidence type="ECO:0000313" key="4">
    <source>
        <dbReference type="Proteomes" id="UP000319700"/>
    </source>
</evidence>
<dbReference type="GO" id="GO:0016787">
    <property type="term" value="F:hydrolase activity"/>
    <property type="evidence" value="ECO:0007669"/>
    <property type="project" value="UniProtKB-KW"/>
</dbReference>
<comment type="caution">
    <text evidence="3">The sequence shown here is derived from an EMBL/GenBank/DDBJ whole genome shotgun (WGS) entry which is preliminary data.</text>
</comment>
<dbReference type="InterPro" id="IPR001466">
    <property type="entry name" value="Beta-lactam-related"/>
</dbReference>
<dbReference type="InterPro" id="IPR019734">
    <property type="entry name" value="TPR_rpt"/>
</dbReference>
<keyword evidence="3" id="KW-0378">Hydrolase</keyword>
<evidence type="ECO:0000259" key="2">
    <source>
        <dbReference type="Pfam" id="PF00144"/>
    </source>
</evidence>
<dbReference type="InterPro" id="IPR050491">
    <property type="entry name" value="AmpC-like"/>
</dbReference>
<dbReference type="Pfam" id="PF00144">
    <property type="entry name" value="Beta-lactamase"/>
    <property type="match status" value="1"/>
</dbReference>
<dbReference type="PROSITE" id="PS50005">
    <property type="entry name" value="TPR"/>
    <property type="match status" value="1"/>
</dbReference>
<dbReference type="Gene3D" id="1.25.40.10">
    <property type="entry name" value="Tetratricopeptide repeat domain"/>
    <property type="match status" value="1"/>
</dbReference>
<feature type="repeat" description="TPR" evidence="1">
    <location>
        <begin position="448"/>
        <end position="481"/>
    </location>
</feature>
<evidence type="ECO:0000256" key="1">
    <source>
        <dbReference type="PROSITE-ProRule" id="PRU00339"/>
    </source>
</evidence>
<dbReference type="SUPFAM" id="SSF48452">
    <property type="entry name" value="TPR-like"/>
    <property type="match status" value="1"/>
</dbReference>
<dbReference type="RefSeq" id="WP_140507091.1">
    <property type="nucleotide sequence ID" value="NZ_RCZH01000007.1"/>
</dbReference>
<dbReference type="SMART" id="SM00028">
    <property type="entry name" value="TPR"/>
    <property type="match status" value="2"/>
</dbReference>
<gene>
    <name evidence="3" type="ORF">EAH81_11630</name>
</gene>
<dbReference type="SUPFAM" id="SSF56601">
    <property type="entry name" value="beta-lactamase/transpeptidase-like"/>
    <property type="match status" value="1"/>
</dbReference>
<feature type="domain" description="Beta-lactamase-related" evidence="2">
    <location>
        <begin position="37"/>
        <end position="357"/>
    </location>
</feature>
<keyword evidence="4" id="KW-1185">Reference proteome</keyword>
<dbReference type="PROSITE" id="PS50293">
    <property type="entry name" value="TPR_REGION"/>
    <property type="match status" value="1"/>
</dbReference>
<dbReference type="PANTHER" id="PTHR46825">
    <property type="entry name" value="D-ALANYL-D-ALANINE-CARBOXYPEPTIDASE/ENDOPEPTIDASE AMPH"/>
    <property type="match status" value="1"/>
</dbReference>
<dbReference type="Gene3D" id="3.40.710.10">
    <property type="entry name" value="DD-peptidase/beta-lactamase superfamily"/>
    <property type="match status" value="1"/>
</dbReference>
<evidence type="ECO:0000313" key="3">
    <source>
        <dbReference type="EMBL" id="TPG39944.1"/>
    </source>
</evidence>
<dbReference type="InterPro" id="IPR011990">
    <property type="entry name" value="TPR-like_helical_dom_sf"/>
</dbReference>
<organism evidence="3 4">
    <name type="scientific">Flavobacterium pectinovorum</name>
    <dbReference type="NCBI Taxonomy" id="29533"/>
    <lineage>
        <taxon>Bacteria</taxon>
        <taxon>Pseudomonadati</taxon>
        <taxon>Bacteroidota</taxon>
        <taxon>Flavobacteriia</taxon>
        <taxon>Flavobacteriales</taxon>
        <taxon>Flavobacteriaceae</taxon>
        <taxon>Flavobacterium</taxon>
    </lineage>
</organism>
<dbReference type="OrthoDB" id="9793489at2"/>
<proteinExistence type="predicted"/>
<protein>
    <submittedName>
        <fullName evidence="3">Serine hydrolase</fullName>
    </submittedName>
</protein>
<keyword evidence="1" id="KW-0802">TPR repeat</keyword>
<reference evidence="3 4" key="1">
    <citation type="journal article" date="2019" name="Environ. Microbiol.">
        <title>Species interactions and distinct microbial communities in high Arctic permafrost affected cryosols are associated with the CH4 and CO2 gas fluxes.</title>
        <authorList>
            <person name="Altshuler I."/>
            <person name="Hamel J."/>
            <person name="Turney S."/>
            <person name="Magnuson E."/>
            <person name="Levesque R."/>
            <person name="Greer C."/>
            <person name="Whyte L.G."/>
        </authorList>
    </citation>
    <scope>NUCLEOTIDE SEQUENCE [LARGE SCALE GENOMIC DNA]</scope>
    <source>
        <strain evidence="3 4">42</strain>
    </source>
</reference>
<dbReference type="EMBL" id="RCZH01000007">
    <property type="protein sequence ID" value="TPG39944.1"/>
    <property type="molecule type" value="Genomic_DNA"/>
</dbReference>
<dbReference type="AlphaFoldDB" id="A0A502ES51"/>